<comment type="caution">
    <text evidence="1">The sequence shown here is derived from an EMBL/GenBank/DDBJ whole genome shotgun (WGS) entry which is preliminary data.</text>
</comment>
<protein>
    <submittedName>
        <fullName evidence="1">Uncharacterized protein</fullName>
    </submittedName>
</protein>
<name>A0A699QJ05_TANCI</name>
<evidence type="ECO:0000313" key="1">
    <source>
        <dbReference type="EMBL" id="GFC66868.1"/>
    </source>
</evidence>
<organism evidence="1">
    <name type="scientific">Tanacetum cinerariifolium</name>
    <name type="common">Dalmatian daisy</name>
    <name type="synonym">Chrysanthemum cinerariifolium</name>
    <dbReference type="NCBI Taxonomy" id="118510"/>
    <lineage>
        <taxon>Eukaryota</taxon>
        <taxon>Viridiplantae</taxon>
        <taxon>Streptophyta</taxon>
        <taxon>Embryophyta</taxon>
        <taxon>Tracheophyta</taxon>
        <taxon>Spermatophyta</taxon>
        <taxon>Magnoliopsida</taxon>
        <taxon>eudicotyledons</taxon>
        <taxon>Gunneridae</taxon>
        <taxon>Pentapetalae</taxon>
        <taxon>asterids</taxon>
        <taxon>campanulids</taxon>
        <taxon>Asterales</taxon>
        <taxon>Asteraceae</taxon>
        <taxon>Asteroideae</taxon>
        <taxon>Anthemideae</taxon>
        <taxon>Anthemidinae</taxon>
        <taxon>Tanacetum</taxon>
    </lineage>
</organism>
<dbReference type="EMBL" id="BKCJ011012990">
    <property type="protein sequence ID" value="GFC66868.1"/>
    <property type="molecule type" value="Genomic_DNA"/>
</dbReference>
<accession>A0A699QJ05</accession>
<dbReference type="AlphaFoldDB" id="A0A699QJ05"/>
<reference evidence="1" key="1">
    <citation type="journal article" date="2019" name="Sci. Rep.">
        <title>Draft genome of Tanacetum cinerariifolium, the natural source of mosquito coil.</title>
        <authorList>
            <person name="Yamashiro T."/>
            <person name="Shiraishi A."/>
            <person name="Satake H."/>
            <person name="Nakayama K."/>
        </authorList>
    </citation>
    <scope>NUCLEOTIDE SEQUENCE</scope>
</reference>
<gene>
    <name evidence="1" type="ORF">Tci_838838</name>
</gene>
<sequence length="56" mass="6584">MSFEEIEAKFAQVWKRIEDFTPMVSKEEAKRAKRQGIILEKEQVKKQKSSEEAPKS</sequence>
<proteinExistence type="predicted"/>
<feature type="non-terminal residue" evidence="1">
    <location>
        <position position="56"/>
    </location>
</feature>